<dbReference type="AlphaFoldDB" id="A0A081NEJ9"/>
<proteinExistence type="predicted"/>
<reference evidence="1 2" key="1">
    <citation type="submission" date="2014-06" db="EMBL/GenBank/DDBJ databases">
        <title>Whole Genome Sequences of Three Symbiotic Endozoicomonas Bacteria.</title>
        <authorList>
            <person name="Neave M.J."/>
            <person name="Apprill A."/>
            <person name="Voolstra C.R."/>
        </authorList>
    </citation>
    <scope>NUCLEOTIDE SEQUENCE [LARGE SCALE GENOMIC DNA]</scope>
    <source>
        <strain evidence="1 2">DSM 25634</strain>
    </source>
</reference>
<dbReference type="OrthoDB" id="1551443at2"/>
<dbReference type="Pfam" id="PF02810">
    <property type="entry name" value="SEC-C"/>
    <property type="match status" value="1"/>
</dbReference>
<dbReference type="eggNOG" id="COG3012">
    <property type="taxonomic scope" value="Bacteria"/>
</dbReference>
<accession>A0A081NEJ9</accession>
<comment type="caution">
    <text evidence="1">The sequence shown here is derived from an EMBL/GenBank/DDBJ whole genome shotgun (WGS) entry which is preliminary data.</text>
</comment>
<name>A0A081NEJ9_9GAMM</name>
<evidence type="ECO:0000313" key="2">
    <source>
        <dbReference type="Proteomes" id="UP000028073"/>
    </source>
</evidence>
<gene>
    <name evidence="1" type="ORF">GZ78_19635</name>
</gene>
<dbReference type="Pfam" id="PF06685">
    <property type="entry name" value="DUF1186"/>
    <property type="match status" value="1"/>
</dbReference>
<dbReference type="InterPro" id="IPR010602">
    <property type="entry name" value="DUF1186"/>
</dbReference>
<dbReference type="RefSeq" id="WP_034839096.1">
    <property type="nucleotide sequence ID" value="NZ_JOKH01000004.1"/>
</dbReference>
<dbReference type="Proteomes" id="UP000028073">
    <property type="component" value="Unassembled WGS sequence"/>
</dbReference>
<evidence type="ECO:0000313" key="1">
    <source>
        <dbReference type="EMBL" id="KEQ16872.1"/>
    </source>
</evidence>
<keyword evidence="2" id="KW-1185">Reference proteome</keyword>
<dbReference type="EMBL" id="JOKH01000004">
    <property type="protein sequence ID" value="KEQ16872.1"/>
    <property type="molecule type" value="Genomic_DNA"/>
</dbReference>
<evidence type="ECO:0008006" key="3">
    <source>
        <dbReference type="Google" id="ProtNLM"/>
    </source>
</evidence>
<dbReference type="STRING" id="1137799.GZ78_19635"/>
<dbReference type="Gene3D" id="3.10.450.50">
    <property type="match status" value="1"/>
</dbReference>
<sequence>MTDLNQAIETLSHHEEGVFPRKALETLLDNQEAVNPQLLDYLESVAIDPTGTIESWQTDFLVVALFLLAQFRDVRAYQPLIKLLNKLDSETDWILGEEGLSRILASVCDGDVTPLQALAENPEIAEYIRSEAFYALLTLVCRGQWDKSALHDYCRRMLEGGLNYEGGYLRISLTHICEMMMFSDLLETIRNCYQKWPEMSEFIRFDEVEESLQSGEADEFGLSFHRDYITDAIADLEKHACFVAGDGAEGDDLDGFDLSELFGSPDDVASEVEGFFANAETQETFVRDLPKVGRNDPCPCGSGKKFKKCCGK</sequence>
<protein>
    <recommendedName>
        <fullName evidence="3">Zinc chelation protein SecC</fullName>
    </recommendedName>
</protein>
<organism evidence="1 2">
    <name type="scientific">Endozoicomonas numazuensis</name>
    <dbReference type="NCBI Taxonomy" id="1137799"/>
    <lineage>
        <taxon>Bacteria</taxon>
        <taxon>Pseudomonadati</taxon>
        <taxon>Pseudomonadota</taxon>
        <taxon>Gammaproteobacteria</taxon>
        <taxon>Oceanospirillales</taxon>
        <taxon>Endozoicomonadaceae</taxon>
        <taxon>Endozoicomonas</taxon>
    </lineage>
</organism>
<dbReference type="SUPFAM" id="SSF103642">
    <property type="entry name" value="Sec-C motif"/>
    <property type="match status" value="1"/>
</dbReference>
<dbReference type="InterPro" id="IPR004027">
    <property type="entry name" value="SEC_C_motif"/>
</dbReference>